<accession>A0A4S8KZH3</accession>
<evidence type="ECO:0000313" key="3">
    <source>
        <dbReference type="EMBL" id="THU81474.1"/>
    </source>
</evidence>
<gene>
    <name evidence="3" type="ORF">K435DRAFT_873311</name>
</gene>
<evidence type="ECO:0000256" key="1">
    <source>
        <dbReference type="SAM" id="Coils"/>
    </source>
</evidence>
<keyword evidence="4" id="KW-1185">Reference proteome</keyword>
<dbReference type="Proteomes" id="UP000297245">
    <property type="component" value="Unassembled WGS sequence"/>
</dbReference>
<evidence type="ECO:0000256" key="2">
    <source>
        <dbReference type="SAM" id="MobiDB-lite"/>
    </source>
</evidence>
<proteinExistence type="predicted"/>
<dbReference type="AlphaFoldDB" id="A0A4S8KZH3"/>
<organism evidence="3 4">
    <name type="scientific">Dendrothele bispora (strain CBS 962.96)</name>
    <dbReference type="NCBI Taxonomy" id="1314807"/>
    <lineage>
        <taxon>Eukaryota</taxon>
        <taxon>Fungi</taxon>
        <taxon>Dikarya</taxon>
        <taxon>Basidiomycota</taxon>
        <taxon>Agaricomycotina</taxon>
        <taxon>Agaricomycetes</taxon>
        <taxon>Agaricomycetidae</taxon>
        <taxon>Agaricales</taxon>
        <taxon>Agaricales incertae sedis</taxon>
        <taxon>Dendrothele</taxon>
    </lineage>
</organism>
<feature type="coiled-coil region" evidence="1">
    <location>
        <begin position="72"/>
        <end position="99"/>
    </location>
</feature>
<protein>
    <submittedName>
        <fullName evidence="3">Uncharacterized protein</fullName>
    </submittedName>
</protein>
<feature type="coiled-coil region" evidence="1">
    <location>
        <begin position="127"/>
        <end position="161"/>
    </location>
</feature>
<evidence type="ECO:0000313" key="4">
    <source>
        <dbReference type="Proteomes" id="UP000297245"/>
    </source>
</evidence>
<name>A0A4S8KZH3_DENBC</name>
<feature type="region of interest" description="Disordered" evidence="2">
    <location>
        <begin position="1"/>
        <end position="52"/>
    </location>
</feature>
<sequence length="245" mass="28015">MNTRSFPSFETGLLPSIVPSLSATPASKKRGAEDSASSSASSNESHTDISKNLVPWVPNKCRAVAGPQQKEIDRERSTRRRLEERLTLLERQRNSMSIENGRLRALDVARRRDLGELSRLLDYQNNVNSKETERQELLIALRKAQQKISSMEESLEQWKGLVEVCNSTIAELIQLWEKLAMQVLNNSSKRKPTTLEEARWWIGLVLSVLFVLENVLEIPVLSWFRHWTGRMVDQMSMDVADVNLQ</sequence>
<reference evidence="3 4" key="1">
    <citation type="journal article" date="2019" name="Nat. Ecol. Evol.">
        <title>Megaphylogeny resolves global patterns of mushroom evolution.</title>
        <authorList>
            <person name="Varga T."/>
            <person name="Krizsan K."/>
            <person name="Foldi C."/>
            <person name="Dima B."/>
            <person name="Sanchez-Garcia M."/>
            <person name="Sanchez-Ramirez S."/>
            <person name="Szollosi G.J."/>
            <person name="Szarkandi J.G."/>
            <person name="Papp V."/>
            <person name="Albert L."/>
            <person name="Andreopoulos W."/>
            <person name="Angelini C."/>
            <person name="Antonin V."/>
            <person name="Barry K.W."/>
            <person name="Bougher N.L."/>
            <person name="Buchanan P."/>
            <person name="Buyck B."/>
            <person name="Bense V."/>
            <person name="Catcheside P."/>
            <person name="Chovatia M."/>
            <person name="Cooper J."/>
            <person name="Damon W."/>
            <person name="Desjardin D."/>
            <person name="Finy P."/>
            <person name="Geml J."/>
            <person name="Haridas S."/>
            <person name="Hughes K."/>
            <person name="Justo A."/>
            <person name="Karasinski D."/>
            <person name="Kautmanova I."/>
            <person name="Kiss B."/>
            <person name="Kocsube S."/>
            <person name="Kotiranta H."/>
            <person name="LaButti K.M."/>
            <person name="Lechner B.E."/>
            <person name="Liimatainen K."/>
            <person name="Lipzen A."/>
            <person name="Lukacs Z."/>
            <person name="Mihaltcheva S."/>
            <person name="Morgado L.N."/>
            <person name="Niskanen T."/>
            <person name="Noordeloos M.E."/>
            <person name="Ohm R.A."/>
            <person name="Ortiz-Santana B."/>
            <person name="Ovrebo C."/>
            <person name="Racz N."/>
            <person name="Riley R."/>
            <person name="Savchenko A."/>
            <person name="Shiryaev A."/>
            <person name="Soop K."/>
            <person name="Spirin V."/>
            <person name="Szebenyi C."/>
            <person name="Tomsovsky M."/>
            <person name="Tulloss R.E."/>
            <person name="Uehling J."/>
            <person name="Grigoriev I.V."/>
            <person name="Vagvolgyi C."/>
            <person name="Papp T."/>
            <person name="Martin F.M."/>
            <person name="Miettinen O."/>
            <person name="Hibbett D.S."/>
            <person name="Nagy L.G."/>
        </authorList>
    </citation>
    <scope>NUCLEOTIDE SEQUENCE [LARGE SCALE GENOMIC DNA]</scope>
    <source>
        <strain evidence="3 4">CBS 962.96</strain>
    </source>
</reference>
<keyword evidence="1" id="KW-0175">Coiled coil</keyword>
<dbReference type="EMBL" id="ML179806">
    <property type="protein sequence ID" value="THU81474.1"/>
    <property type="molecule type" value="Genomic_DNA"/>
</dbReference>